<evidence type="ECO:0000256" key="4">
    <source>
        <dbReference type="SAM" id="SignalP"/>
    </source>
</evidence>
<dbReference type="GO" id="GO:0008233">
    <property type="term" value="F:peptidase activity"/>
    <property type="evidence" value="ECO:0007669"/>
    <property type="project" value="InterPro"/>
</dbReference>
<feature type="signal peptide" evidence="4">
    <location>
        <begin position="1"/>
        <end position="36"/>
    </location>
</feature>
<keyword evidence="2 4" id="KW-0732">Signal</keyword>
<reference evidence="7 8" key="1">
    <citation type="journal article" date="2007" name="J. Bacteriol.">
        <title>Whole-genome analysis of the methyl tert-butyl ether-degrading beta-proteobacterium Methylibium petroleiphilum PM1.</title>
        <authorList>
            <person name="Kane S.R."/>
            <person name="Chakicherla A.Y."/>
            <person name="Chain P.S.G."/>
            <person name="Schmidt R."/>
            <person name="Shin M.W."/>
            <person name="Legler T.C."/>
            <person name="Scow K.M."/>
            <person name="Larimer F.W."/>
            <person name="Lucas S.M."/>
            <person name="Richardson P.M."/>
            <person name="Hristova K.R."/>
        </authorList>
    </citation>
    <scope>NUCLEOTIDE SEQUENCE [LARGE SCALE GENOMIC DNA]</scope>
    <source>
        <strain evidence="8">ATCC BAA-1232 / LMG 22953 / PM1</strain>
    </source>
</reference>
<dbReference type="STRING" id="420662.Mpe_A3801"/>
<dbReference type="InterPro" id="IPR002410">
    <property type="entry name" value="Peptidase_S33"/>
</dbReference>
<evidence type="ECO:0000256" key="1">
    <source>
        <dbReference type="ARBA" id="ARBA00010088"/>
    </source>
</evidence>
<dbReference type="InterPro" id="IPR029058">
    <property type="entry name" value="AB_hydrolase_fold"/>
</dbReference>
<comment type="similarity">
    <text evidence="1">Belongs to the peptidase S33 family.</text>
</comment>
<feature type="domain" description="Peptidase S33 tripeptidyl aminopeptidase-like C-terminal" evidence="6">
    <location>
        <begin position="386"/>
        <end position="462"/>
    </location>
</feature>
<dbReference type="Proteomes" id="UP000000366">
    <property type="component" value="Chromosome"/>
</dbReference>
<dbReference type="SUPFAM" id="SSF53474">
    <property type="entry name" value="alpha/beta-Hydrolases"/>
    <property type="match status" value="1"/>
</dbReference>
<dbReference type="KEGG" id="mpt:Mpe_A3801"/>
<sequence>MPRHRARAESRRMRASRFLRRAATLSALWLAGAAAAQDAAPTVCRVKGLKHEVLCGHVTRALDPAQPGGTTVTVHYVVVPAAARHKRADPIFFFAGGPGQSAIALAGSVLPLFQRLNNRRDLVFIDQRGTGRSAPLACDAEDELPLAQRFDAERGRQRLAACLASLRKLPHGDLRQYTTSIAMADADAVRAALGASQINLVGGSYGTRAALDYLRQFPSHVRRIVLDGVAPPDMVLPASMGQDVEAALARLFTDCEQEPSCQARHPRLRAHWQGLLSAAPRPASVVDPLDGRPATVRIDVDLLANAVRGPLYAPGLAAALPFAIDEAAAGRYAALVGLAGVLGGGPRTTRLFEGLHFSVVCAEDAPDAAAPPPSGLGAVYLRPYAALCRDWPRGSVPPTFRDLPTSQVPVLALSGTLDPVTPPRHGERVVKALGPRARHVVVPNAGHGVMAIGCTRELLYRFIDADDEAQALAVDAGCLAHLPRPPAFEPPRPGPSLAGAAR</sequence>
<organism evidence="7 8">
    <name type="scientific">Methylibium petroleiphilum (strain ATCC BAA-1232 / LMG 22953 / PM1)</name>
    <dbReference type="NCBI Taxonomy" id="420662"/>
    <lineage>
        <taxon>Bacteria</taxon>
        <taxon>Pseudomonadati</taxon>
        <taxon>Pseudomonadota</taxon>
        <taxon>Betaproteobacteria</taxon>
        <taxon>Burkholderiales</taxon>
        <taxon>Sphaerotilaceae</taxon>
        <taxon>Methylibium</taxon>
    </lineage>
</organism>
<dbReference type="eggNOG" id="COG0596">
    <property type="taxonomic scope" value="Bacteria"/>
</dbReference>
<keyword evidence="8" id="KW-1185">Reference proteome</keyword>
<dbReference type="eggNOG" id="COG2267">
    <property type="taxonomic scope" value="Bacteria"/>
</dbReference>
<accession>A2SMG5</accession>
<dbReference type="InterPro" id="IPR000073">
    <property type="entry name" value="AB_hydrolase_1"/>
</dbReference>
<feature type="chain" id="PRO_5002645620" evidence="4">
    <location>
        <begin position="37"/>
        <end position="502"/>
    </location>
</feature>
<dbReference type="PANTHER" id="PTHR43248:SF29">
    <property type="entry name" value="TRIPEPTIDYL AMINOPEPTIDASE"/>
    <property type="match status" value="1"/>
</dbReference>
<dbReference type="HOGENOM" id="CLU_025429_1_0_4"/>
<dbReference type="InterPro" id="IPR013595">
    <property type="entry name" value="Pept_S33_TAP-like_C"/>
</dbReference>
<name>A2SMG5_METPP</name>
<dbReference type="Pfam" id="PF08386">
    <property type="entry name" value="Abhydrolase_4"/>
    <property type="match status" value="1"/>
</dbReference>
<dbReference type="PRINTS" id="PR00793">
    <property type="entry name" value="PROAMNOPTASE"/>
</dbReference>
<dbReference type="PANTHER" id="PTHR43248">
    <property type="entry name" value="2-SUCCINYL-6-HYDROXY-2,4-CYCLOHEXADIENE-1-CARBOXYLATE SYNTHASE"/>
    <property type="match status" value="1"/>
</dbReference>
<dbReference type="ESTHER" id="metpp-a2smg5">
    <property type="family name" value="Proline_iminopeptidase"/>
</dbReference>
<dbReference type="Pfam" id="PF00561">
    <property type="entry name" value="Abhydrolase_1"/>
    <property type="match status" value="1"/>
</dbReference>
<proteinExistence type="inferred from homology"/>
<evidence type="ECO:0000259" key="5">
    <source>
        <dbReference type="Pfam" id="PF00561"/>
    </source>
</evidence>
<dbReference type="Gene3D" id="3.40.50.1820">
    <property type="entry name" value="alpha/beta hydrolase"/>
    <property type="match status" value="1"/>
</dbReference>
<evidence type="ECO:0000313" key="8">
    <source>
        <dbReference type="Proteomes" id="UP000000366"/>
    </source>
</evidence>
<keyword evidence="3" id="KW-0378">Hydrolase</keyword>
<evidence type="ECO:0000259" key="6">
    <source>
        <dbReference type="Pfam" id="PF08386"/>
    </source>
</evidence>
<evidence type="ECO:0000313" key="7">
    <source>
        <dbReference type="EMBL" id="ABM96754.1"/>
    </source>
</evidence>
<evidence type="ECO:0000256" key="3">
    <source>
        <dbReference type="ARBA" id="ARBA00022801"/>
    </source>
</evidence>
<gene>
    <name evidence="7" type="ordered locus">Mpe_A3801</name>
</gene>
<dbReference type="GO" id="GO:0006508">
    <property type="term" value="P:proteolysis"/>
    <property type="evidence" value="ECO:0007669"/>
    <property type="project" value="InterPro"/>
</dbReference>
<dbReference type="EMBL" id="CP000555">
    <property type="protein sequence ID" value="ABM96754.1"/>
    <property type="molecule type" value="Genomic_DNA"/>
</dbReference>
<evidence type="ECO:0000256" key="2">
    <source>
        <dbReference type="ARBA" id="ARBA00022729"/>
    </source>
</evidence>
<feature type="domain" description="AB hydrolase-1" evidence="5">
    <location>
        <begin position="90"/>
        <end position="249"/>
    </location>
</feature>
<dbReference type="InterPro" id="IPR051601">
    <property type="entry name" value="Serine_prot/Carboxylest_S33"/>
</dbReference>
<protein>
    <submittedName>
        <fullName evidence="7">Cysteine proteinase</fullName>
    </submittedName>
</protein>
<dbReference type="AlphaFoldDB" id="A2SMG5"/>